<dbReference type="Proteomes" id="UP000193642">
    <property type="component" value="Unassembled WGS sequence"/>
</dbReference>
<keyword evidence="1" id="KW-0812">Transmembrane</keyword>
<feature type="transmembrane region" description="Helical" evidence="1">
    <location>
        <begin position="123"/>
        <end position="140"/>
    </location>
</feature>
<dbReference type="OrthoDB" id="2142043at2759"/>
<dbReference type="EMBL" id="MCGO01000214">
    <property type="protein sequence ID" value="ORY21148.1"/>
    <property type="molecule type" value="Genomic_DNA"/>
</dbReference>
<feature type="transmembrane region" description="Helical" evidence="1">
    <location>
        <begin position="169"/>
        <end position="189"/>
    </location>
</feature>
<name>A0A1Y2AEY1_9FUNG</name>
<protein>
    <recommendedName>
        <fullName evidence="4">G-protein coupled receptors family 1 profile domain-containing protein</fullName>
    </recommendedName>
</protein>
<reference evidence="2 3" key="1">
    <citation type="submission" date="2016-07" db="EMBL/GenBank/DDBJ databases">
        <title>Pervasive Adenine N6-methylation of Active Genes in Fungi.</title>
        <authorList>
            <consortium name="DOE Joint Genome Institute"/>
            <person name="Mondo S.J."/>
            <person name="Dannebaum R.O."/>
            <person name="Kuo R.C."/>
            <person name="Labutti K."/>
            <person name="Haridas S."/>
            <person name="Kuo A."/>
            <person name="Salamov A."/>
            <person name="Ahrendt S.R."/>
            <person name="Lipzen A."/>
            <person name="Sullivan W."/>
            <person name="Andreopoulos W.B."/>
            <person name="Clum A."/>
            <person name="Lindquist E."/>
            <person name="Daum C."/>
            <person name="Ramamoorthy G.K."/>
            <person name="Gryganskyi A."/>
            <person name="Culley D."/>
            <person name="Magnuson J.K."/>
            <person name="James T.Y."/>
            <person name="O'Malley M.A."/>
            <person name="Stajich J.E."/>
            <person name="Spatafora J.W."/>
            <person name="Visel A."/>
            <person name="Grigoriev I.V."/>
        </authorList>
    </citation>
    <scope>NUCLEOTIDE SEQUENCE [LARGE SCALE GENOMIC DNA]</scope>
    <source>
        <strain evidence="2 3">JEL800</strain>
    </source>
</reference>
<feature type="transmembrane region" description="Helical" evidence="1">
    <location>
        <begin position="12"/>
        <end position="37"/>
    </location>
</feature>
<keyword evidence="1" id="KW-0472">Membrane</keyword>
<proteinExistence type="predicted"/>
<organism evidence="2 3">
    <name type="scientific">Rhizoclosmatium globosum</name>
    <dbReference type="NCBI Taxonomy" id="329046"/>
    <lineage>
        <taxon>Eukaryota</taxon>
        <taxon>Fungi</taxon>
        <taxon>Fungi incertae sedis</taxon>
        <taxon>Chytridiomycota</taxon>
        <taxon>Chytridiomycota incertae sedis</taxon>
        <taxon>Chytridiomycetes</taxon>
        <taxon>Chytridiales</taxon>
        <taxon>Chytriomycetaceae</taxon>
        <taxon>Rhizoclosmatium</taxon>
    </lineage>
</organism>
<evidence type="ECO:0008006" key="4">
    <source>
        <dbReference type="Google" id="ProtNLM"/>
    </source>
</evidence>
<gene>
    <name evidence="2" type="ORF">BCR33DRAFT_214838</name>
</gene>
<feature type="transmembrane region" description="Helical" evidence="1">
    <location>
        <begin position="93"/>
        <end position="111"/>
    </location>
</feature>
<sequence>MTNSDAPVNQTALQLIAVPLNSFLMGICFEACTIGFFTSGARLLDILYAKQKTESPFLTLLIVMFNLGAMISLVVSVLTWIPLSETTCVPVDFLSNIAWHFYFIVFDVFILYKSYIVTDKNAIYLWIATFSFLYRISWTIPDLMWTGGTWDPATETCIYNYNALTGFHYTIADILCDVVATAGAVTMFMKPENRSLEFRSLWFQLMKENVLRSVICVIINPFVMVMNKQGIDSNIMSLCYTAQNYTYVRLMNLEMYFKERRREITLPSRTGPKSSGSDKCEHMTV</sequence>
<evidence type="ECO:0000256" key="1">
    <source>
        <dbReference type="SAM" id="Phobius"/>
    </source>
</evidence>
<comment type="caution">
    <text evidence="2">The sequence shown here is derived from an EMBL/GenBank/DDBJ whole genome shotgun (WGS) entry which is preliminary data.</text>
</comment>
<keyword evidence="3" id="KW-1185">Reference proteome</keyword>
<evidence type="ECO:0000313" key="3">
    <source>
        <dbReference type="Proteomes" id="UP000193642"/>
    </source>
</evidence>
<evidence type="ECO:0000313" key="2">
    <source>
        <dbReference type="EMBL" id="ORY21148.1"/>
    </source>
</evidence>
<keyword evidence="1" id="KW-1133">Transmembrane helix</keyword>
<dbReference type="AlphaFoldDB" id="A0A1Y2AEY1"/>
<feature type="transmembrane region" description="Helical" evidence="1">
    <location>
        <begin position="210"/>
        <end position="227"/>
    </location>
</feature>
<feature type="transmembrane region" description="Helical" evidence="1">
    <location>
        <begin position="57"/>
        <end position="81"/>
    </location>
</feature>
<accession>A0A1Y2AEY1</accession>